<organism evidence="1 2">
    <name type="scientific">Geobacillus thermodenitrificans (strain NG80-2)</name>
    <dbReference type="NCBI Taxonomy" id="420246"/>
    <lineage>
        <taxon>Bacteria</taxon>
        <taxon>Bacillati</taxon>
        <taxon>Bacillota</taxon>
        <taxon>Bacilli</taxon>
        <taxon>Bacillales</taxon>
        <taxon>Anoxybacillaceae</taxon>
        <taxon>Geobacillus</taxon>
    </lineage>
</organism>
<dbReference type="AlphaFoldDB" id="A4ILB4"/>
<dbReference type="KEGG" id="gtn:GTNG_0738"/>
<dbReference type="HOGENOM" id="CLU_2081457_0_0_9"/>
<gene>
    <name evidence="1" type="ordered locus">GTNG_0738</name>
</gene>
<reference evidence="1 2" key="1">
    <citation type="journal article" date="2007" name="Proc. Natl. Acad. Sci. U.S.A.">
        <title>Genome and proteome of long-chain alkane degrading Geobacillus thermodenitrificans NG80-2 isolated from a deep-subsurface oil reservoir.</title>
        <authorList>
            <person name="Feng L."/>
            <person name="Wang W."/>
            <person name="Cheng J."/>
            <person name="Ren Y."/>
            <person name="Zhao G."/>
            <person name="Gao C."/>
            <person name="Tang Y."/>
            <person name="Liu X."/>
            <person name="Han W."/>
            <person name="Peng X."/>
            <person name="Liu R."/>
            <person name="Wang L."/>
        </authorList>
    </citation>
    <scope>NUCLEOTIDE SEQUENCE [LARGE SCALE GENOMIC DNA]</scope>
    <source>
        <strain evidence="1 2">NG80-2</strain>
    </source>
</reference>
<dbReference type="EMBL" id="CP000557">
    <property type="protein sequence ID" value="ABO66118.1"/>
    <property type="molecule type" value="Genomic_DNA"/>
</dbReference>
<name>A4ILB4_GEOTN</name>
<protein>
    <submittedName>
        <fullName evidence="1">Uncharacterized protein</fullName>
    </submittedName>
</protein>
<sequence length="117" mass="13379">MIALSCSMKNKALQPFSGHCFGVYAAMRKVSRTFGTPFSITQHLIFDLFVIFRLVGQPATIEHKLNRNFFVGRSRSFRAAICFKLNLNFLIRCFCPFILHDLILLNINFATVARLFG</sequence>
<evidence type="ECO:0000313" key="1">
    <source>
        <dbReference type="EMBL" id="ABO66118.1"/>
    </source>
</evidence>
<evidence type="ECO:0000313" key="2">
    <source>
        <dbReference type="Proteomes" id="UP000001578"/>
    </source>
</evidence>
<dbReference type="Proteomes" id="UP000001578">
    <property type="component" value="Chromosome"/>
</dbReference>
<accession>A4ILB4</accession>
<proteinExistence type="predicted"/>